<dbReference type="Pfam" id="PF00753">
    <property type="entry name" value="Lactamase_B"/>
    <property type="match status" value="1"/>
</dbReference>
<reference evidence="2 3" key="1">
    <citation type="submission" date="2019-12" db="EMBL/GenBank/DDBJ databases">
        <authorList>
            <person name="Li J."/>
        </authorList>
    </citation>
    <scope>NUCLEOTIDE SEQUENCE [LARGE SCALE GENOMIC DNA]</scope>
    <source>
        <strain evidence="2 3">HL2-2</strain>
    </source>
</reference>
<evidence type="ECO:0000259" key="1">
    <source>
        <dbReference type="SMART" id="SM00849"/>
    </source>
</evidence>
<proteinExistence type="predicted"/>
<dbReference type="RefSeq" id="WP_157363334.1">
    <property type="nucleotide sequence ID" value="NZ_WOWS01000002.1"/>
</dbReference>
<dbReference type="InterPro" id="IPR041712">
    <property type="entry name" value="DHPS-like_MBL-fold"/>
</dbReference>
<keyword evidence="3" id="KW-1185">Reference proteome</keyword>
<dbReference type="GO" id="GO:0016787">
    <property type="term" value="F:hydrolase activity"/>
    <property type="evidence" value="ECO:0007669"/>
    <property type="project" value="UniProtKB-KW"/>
</dbReference>
<accession>A0A6L6U8U0</accession>
<dbReference type="SMART" id="SM00849">
    <property type="entry name" value="Lactamase_B"/>
    <property type="match status" value="1"/>
</dbReference>
<comment type="caution">
    <text evidence="2">The sequence shown here is derived from an EMBL/GenBank/DDBJ whole genome shotgun (WGS) entry which is preliminary data.</text>
</comment>
<dbReference type="AlphaFoldDB" id="A0A6L6U8U0"/>
<dbReference type="EMBL" id="WOWS01000002">
    <property type="protein sequence ID" value="MUU78449.1"/>
    <property type="molecule type" value="Genomic_DNA"/>
</dbReference>
<dbReference type="CDD" id="cd07713">
    <property type="entry name" value="DHPS-like_MBL-fold"/>
    <property type="match status" value="1"/>
</dbReference>
<sequence length="260" mass="29468">MKLTVLTENCAGSEFLAEHGLSYLIEHEGENFLFDVGHTDVFIKNAKTLGIDIKNEVDKIVLSHGHWDHGDGLQYIENKTLITHPEAFIKRFRNSDFSSLGLQLSKTEIEQKFNLICSTEPYYITDRIIFLGQIPRLNDFESITTNFSDELRQPDFVNDDSAVVIIQNNEIIIITGCSHSGICNIIDYASKLTGINTVKSVIGGFHLKHNDLQTQKTIEFLKEKNINDIHPSHCTQFPAMVAFSEHFKIEQLKTGMVLNL</sequence>
<dbReference type="SUPFAM" id="SSF56281">
    <property type="entry name" value="Metallo-hydrolase/oxidoreductase"/>
    <property type="match status" value="1"/>
</dbReference>
<name>A0A6L6U8U0_9FLAO</name>
<keyword evidence="2" id="KW-0378">Hydrolase</keyword>
<organism evidence="2 3">
    <name type="scientific">Winogradskyella endarachnes</name>
    <dbReference type="NCBI Taxonomy" id="2681965"/>
    <lineage>
        <taxon>Bacteria</taxon>
        <taxon>Pseudomonadati</taxon>
        <taxon>Bacteroidota</taxon>
        <taxon>Flavobacteriia</taxon>
        <taxon>Flavobacteriales</taxon>
        <taxon>Flavobacteriaceae</taxon>
        <taxon>Winogradskyella</taxon>
    </lineage>
</organism>
<dbReference type="PANTHER" id="PTHR13754">
    <property type="entry name" value="METALLO-BETA-LACTAMASE SUPERFAMILY PROTEIN"/>
    <property type="match status" value="1"/>
</dbReference>
<feature type="domain" description="Metallo-beta-lactamase" evidence="1">
    <location>
        <begin position="19"/>
        <end position="233"/>
    </location>
</feature>
<dbReference type="Gene3D" id="3.60.15.10">
    <property type="entry name" value="Ribonuclease Z/Hydroxyacylglutathione hydrolase-like"/>
    <property type="match status" value="1"/>
</dbReference>
<dbReference type="Proteomes" id="UP000478208">
    <property type="component" value="Unassembled WGS sequence"/>
</dbReference>
<evidence type="ECO:0000313" key="3">
    <source>
        <dbReference type="Proteomes" id="UP000478208"/>
    </source>
</evidence>
<dbReference type="InterPro" id="IPR001279">
    <property type="entry name" value="Metallo-B-lactamas"/>
</dbReference>
<gene>
    <name evidence="2" type="ORF">GN138_08340</name>
</gene>
<protein>
    <submittedName>
        <fullName evidence="2">MBL fold metallo-hydrolase</fullName>
    </submittedName>
</protein>
<evidence type="ECO:0000313" key="2">
    <source>
        <dbReference type="EMBL" id="MUU78449.1"/>
    </source>
</evidence>
<dbReference type="InterPro" id="IPR036866">
    <property type="entry name" value="RibonucZ/Hydroxyglut_hydro"/>
</dbReference>
<dbReference type="GO" id="GO:0016740">
    <property type="term" value="F:transferase activity"/>
    <property type="evidence" value="ECO:0007669"/>
    <property type="project" value="TreeGrafter"/>
</dbReference>
<dbReference type="InterPro" id="IPR052926">
    <property type="entry name" value="Metallo-beta-lactamase_dom"/>
</dbReference>
<dbReference type="PANTHER" id="PTHR13754:SF18">
    <property type="entry name" value="7,8-DIHYDROPTERIN-6-METHYL-4-(BETA-D-RIBOFURANOSYL)-AMINOBENZENE-5'-PHOSPHATE SYNTHASE"/>
    <property type="match status" value="1"/>
</dbReference>